<sequence length="70" mass="7332">MHTVLTTNDPVKLSYAQALLTDSGIESVVADGFTSVVEGSLGILPRRLMVLHEDGEAALGLLRDAGIVTP</sequence>
<dbReference type="EMBL" id="JBHUIP010000013">
    <property type="protein sequence ID" value="MFD2264618.1"/>
    <property type="molecule type" value="Genomic_DNA"/>
</dbReference>
<dbReference type="InterPro" id="IPR011322">
    <property type="entry name" value="N-reg_PII-like_a/b"/>
</dbReference>
<dbReference type="InterPro" id="IPR018551">
    <property type="entry name" value="DUF2007"/>
</dbReference>
<feature type="domain" description="DUF2007" evidence="1">
    <location>
        <begin position="1"/>
        <end position="65"/>
    </location>
</feature>
<gene>
    <name evidence="2" type="ORF">ACFSM5_17065</name>
</gene>
<evidence type="ECO:0000313" key="3">
    <source>
        <dbReference type="Proteomes" id="UP001597295"/>
    </source>
</evidence>
<dbReference type="SUPFAM" id="SSF54913">
    <property type="entry name" value="GlnB-like"/>
    <property type="match status" value="1"/>
</dbReference>
<reference evidence="3" key="1">
    <citation type="journal article" date="2019" name="Int. J. Syst. Evol. Microbiol.">
        <title>The Global Catalogue of Microorganisms (GCM) 10K type strain sequencing project: providing services to taxonomists for standard genome sequencing and annotation.</title>
        <authorList>
            <consortium name="The Broad Institute Genomics Platform"/>
            <consortium name="The Broad Institute Genome Sequencing Center for Infectious Disease"/>
            <person name="Wu L."/>
            <person name="Ma J."/>
        </authorList>
    </citation>
    <scope>NUCLEOTIDE SEQUENCE [LARGE SCALE GENOMIC DNA]</scope>
    <source>
        <strain evidence="3">CGMCC 1.19062</strain>
    </source>
</reference>
<dbReference type="Pfam" id="PF09413">
    <property type="entry name" value="DUF2007"/>
    <property type="match status" value="1"/>
</dbReference>
<protein>
    <submittedName>
        <fullName evidence="2">DUF2007 domain-containing protein</fullName>
    </submittedName>
</protein>
<proteinExistence type="predicted"/>
<evidence type="ECO:0000313" key="2">
    <source>
        <dbReference type="EMBL" id="MFD2264618.1"/>
    </source>
</evidence>
<comment type="caution">
    <text evidence="2">The sequence shown here is derived from an EMBL/GenBank/DDBJ whole genome shotgun (WGS) entry which is preliminary data.</text>
</comment>
<dbReference type="RefSeq" id="WP_379877717.1">
    <property type="nucleotide sequence ID" value="NZ_JBHUIP010000013.1"/>
</dbReference>
<keyword evidence="3" id="KW-1185">Reference proteome</keyword>
<dbReference type="Gene3D" id="3.30.70.790">
    <property type="entry name" value="UreE, C-terminal domain"/>
    <property type="match status" value="1"/>
</dbReference>
<name>A0ABW5DV96_9PROT</name>
<dbReference type="Proteomes" id="UP001597295">
    <property type="component" value="Unassembled WGS sequence"/>
</dbReference>
<evidence type="ECO:0000259" key="1">
    <source>
        <dbReference type="Pfam" id="PF09413"/>
    </source>
</evidence>
<organism evidence="2 3">
    <name type="scientific">Lacibacterium aquatile</name>
    <dbReference type="NCBI Taxonomy" id="1168082"/>
    <lineage>
        <taxon>Bacteria</taxon>
        <taxon>Pseudomonadati</taxon>
        <taxon>Pseudomonadota</taxon>
        <taxon>Alphaproteobacteria</taxon>
        <taxon>Rhodospirillales</taxon>
        <taxon>Rhodospirillaceae</taxon>
    </lineage>
</organism>
<accession>A0ABW5DV96</accession>